<name>A0A4Y2KJA0_ARAVE</name>
<dbReference type="AlphaFoldDB" id="A0A4Y2KJA0"/>
<feature type="region of interest" description="Disordered" evidence="1">
    <location>
        <begin position="22"/>
        <end position="52"/>
    </location>
</feature>
<protein>
    <submittedName>
        <fullName evidence="2">Uncharacterized protein</fullName>
    </submittedName>
</protein>
<proteinExistence type="predicted"/>
<accession>A0A4Y2KJA0</accession>
<evidence type="ECO:0000256" key="1">
    <source>
        <dbReference type="SAM" id="MobiDB-lite"/>
    </source>
</evidence>
<dbReference type="EMBL" id="BGPR01114815">
    <property type="protein sequence ID" value="GBN02102.1"/>
    <property type="molecule type" value="Genomic_DNA"/>
</dbReference>
<sequence>MHNVGKFTVFFEVYEKRRSSKQFVELSDDEKNPRQSLRPSSKLFVELSDDEKTQGRVTDYDKQFVELSDDEKTQGRVCDALPEQVRRGCQTLRQARPSSKLFS</sequence>
<organism evidence="2 3">
    <name type="scientific">Araneus ventricosus</name>
    <name type="common">Orbweaver spider</name>
    <name type="synonym">Epeira ventricosa</name>
    <dbReference type="NCBI Taxonomy" id="182803"/>
    <lineage>
        <taxon>Eukaryota</taxon>
        <taxon>Metazoa</taxon>
        <taxon>Ecdysozoa</taxon>
        <taxon>Arthropoda</taxon>
        <taxon>Chelicerata</taxon>
        <taxon>Arachnida</taxon>
        <taxon>Araneae</taxon>
        <taxon>Araneomorphae</taxon>
        <taxon>Entelegynae</taxon>
        <taxon>Araneoidea</taxon>
        <taxon>Araneidae</taxon>
        <taxon>Araneus</taxon>
    </lineage>
</organism>
<keyword evidence="3" id="KW-1185">Reference proteome</keyword>
<reference evidence="2 3" key="1">
    <citation type="journal article" date="2019" name="Sci. Rep.">
        <title>Orb-weaving spider Araneus ventricosus genome elucidates the spidroin gene catalogue.</title>
        <authorList>
            <person name="Kono N."/>
            <person name="Nakamura H."/>
            <person name="Ohtoshi R."/>
            <person name="Moran D.A.P."/>
            <person name="Shinohara A."/>
            <person name="Yoshida Y."/>
            <person name="Fujiwara M."/>
            <person name="Mori M."/>
            <person name="Tomita M."/>
            <person name="Arakawa K."/>
        </authorList>
    </citation>
    <scope>NUCLEOTIDE SEQUENCE [LARGE SCALE GENOMIC DNA]</scope>
</reference>
<evidence type="ECO:0000313" key="3">
    <source>
        <dbReference type="Proteomes" id="UP000499080"/>
    </source>
</evidence>
<evidence type="ECO:0000313" key="2">
    <source>
        <dbReference type="EMBL" id="GBN02102.1"/>
    </source>
</evidence>
<dbReference type="Proteomes" id="UP000499080">
    <property type="component" value="Unassembled WGS sequence"/>
</dbReference>
<comment type="caution">
    <text evidence="2">The sequence shown here is derived from an EMBL/GenBank/DDBJ whole genome shotgun (WGS) entry which is preliminary data.</text>
</comment>
<gene>
    <name evidence="2" type="ORF">AVEN_67362_1</name>
</gene>